<proteinExistence type="predicted"/>
<comment type="caution">
    <text evidence="1">The sequence shown here is derived from an EMBL/GenBank/DDBJ whole genome shotgun (WGS) entry which is preliminary data.</text>
</comment>
<accession>A0A0F9S251</accession>
<dbReference type="EMBL" id="LAZR01000668">
    <property type="protein sequence ID" value="KKN61169.1"/>
    <property type="molecule type" value="Genomic_DNA"/>
</dbReference>
<evidence type="ECO:0000313" key="1">
    <source>
        <dbReference type="EMBL" id="KKN61169.1"/>
    </source>
</evidence>
<protein>
    <submittedName>
        <fullName evidence="1">Uncharacterized protein</fullName>
    </submittedName>
</protein>
<dbReference type="AlphaFoldDB" id="A0A0F9S251"/>
<reference evidence="1" key="1">
    <citation type="journal article" date="2015" name="Nature">
        <title>Complex archaea that bridge the gap between prokaryotes and eukaryotes.</title>
        <authorList>
            <person name="Spang A."/>
            <person name="Saw J.H."/>
            <person name="Jorgensen S.L."/>
            <person name="Zaremba-Niedzwiedzka K."/>
            <person name="Martijn J."/>
            <person name="Lind A.E."/>
            <person name="van Eijk R."/>
            <person name="Schleper C."/>
            <person name="Guy L."/>
            <person name="Ettema T.J."/>
        </authorList>
    </citation>
    <scope>NUCLEOTIDE SEQUENCE</scope>
</reference>
<sequence length="77" mass="8928">MIEVIEIENNSNYIKTEHIHISEEFAVWDWDKDKYVPYKAVVLEQIHYIKDNENKNGNLAENSFAGPLVGNLPKTIP</sequence>
<gene>
    <name evidence="1" type="ORF">LCGC14_0524640</name>
</gene>
<organism evidence="1">
    <name type="scientific">marine sediment metagenome</name>
    <dbReference type="NCBI Taxonomy" id="412755"/>
    <lineage>
        <taxon>unclassified sequences</taxon>
        <taxon>metagenomes</taxon>
        <taxon>ecological metagenomes</taxon>
    </lineage>
</organism>
<name>A0A0F9S251_9ZZZZ</name>